<dbReference type="STRING" id="568899.SAMN05192534_12325"/>
<proteinExistence type="predicted"/>
<evidence type="ECO:0000313" key="1">
    <source>
        <dbReference type="EMBL" id="SDI14837.1"/>
    </source>
</evidence>
<dbReference type="Proteomes" id="UP000199163">
    <property type="component" value="Unassembled WGS sequence"/>
</dbReference>
<dbReference type="AlphaFoldDB" id="A0A1G8I7M9"/>
<protein>
    <submittedName>
        <fullName evidence="1">Uncharacterized protein</fullName>
    </submittedName>
</protein>
<gene>
    <name evidence="1" type="ORF">SAMN05192534_12325</name>
</gene>
<organism evidence="1 2">
    <name type="scientific">Alteribacillus persepolensis</name>
    <dbReference type="NCBI Taxonomy" id="568899"/>
    <lineage>
        <taxon>Bacteria</taxon>
        <taxon>Bacillati</taxon>
        <taxon>Bacillota</taxon>
        <taxon>Bacilli</taxon>
        <taxon>Bacillales</taxon>
        <taxon>Bacillaceae</taxon>
        <taxon>Alteribacillus</taxon>
    </lineage>
</organism>
<accession>A0A1G8I7M9</accession>
<keyword evidence="2" id="KW-1185">Reference proteome</keyword>
<dbReference type="EMBL" id="FNDK01000023">
    <property type="protein sequence ID" value="SDI14837.1"/>
    <property type="molecule type" value="Genomic_DNA"/>
</dbReference>
<reference evidence="1 2" key="1">
    <citation type="submission" date="2016-10" db="EMBL/GenBank/DDBJ databases">
        <authorList>
            <person name="de Groot N.N."/>
        </authorList>
    </citation>
    <scope>NUCLEOTIDE SEQUENCE [LARGE SCALE GENOMIC DNA]</scope>
    <source>
        <strain evidence="1 2">DSM 21632</strain>
    </source>
</reference>
<name>A0A1G8I7M9_9BACI</name>
<sequence length="69" mass="8203">MNLKCKQCNRVFKKSDDIVTVDNTENHFHDGCHIEYLLNCHLNTTWSLDELEDALDEDYFASERKDFYA</sequence>
<evidence type="ECO:0000313" key="2">
    <source>
        <dbReference type="Proteomes" id="UP000199163"/>
    </source>
</evidence>